<gene>
    <name evidence="1" type="ORF">AN1_LOCUS6810</name>
</gene>
<dbReference type="AlphaFoldDB" id="A0A654ERG2"/>
<accession>A0A654ERG2</accession>
<evidence type="ECO:0000313" key="1">
    <source>
        <dbReference type="EMBL" id="VYS51340.1"/>
    </source>
</evidence>
<reference evidence="1 2" key="1">
    <citation type="submission" date="2019-11" db="EMBL/GenBank/DDBJ databases">
        <authorList>
            <person name="Jiao W.-B."/>
            <person name="Schneeberger K."/>
        </authorList>
    </citation>
    <scope>NUCLEOTIDE SEQUENCE [LARGE SCALE GENOMIC DNA]</scope>
    <source>
        <strain evidence="2">cv. An-1</strain>
    </source>
</reference>
<dbReference type="EMBL" id="CACRSJ010000104">
    <property type="protein sequence ID" value="VYS51340.1"/>
    <property type="molecule type" value="Genomic_DNA"/>
</dbReference>
<proteinExistence type="predicted"/>
<protein>
    <submittedName>
        <fullName evidence="1">Uncharacterized protein</fullName>
    </submittedName>
</protein>
<dbReference type="ExpressionAtlas" id="A0A654ERG2">
    <property type="expression patterns" value="baseline and differential"/>
</dbReference>
<evidence type="ECO:0000313" key="2">
    <source>
        <dbReference type="Proteomes" id="UP000426265"/>
    </source>
</evidence>
<organism evidence="1 2">
    <name type="scientific">Arabidopsis thaliana</name>
    <name type="common">Mouse-ear cress</name>
    <dbReference type="NCBI Taxonomy" id="3702"/>
    <lineage>
        <taxon>Eukaryota</taxon>
        <taxon>Viridiplantae</taxon>
        <taxon>Streptophyta</taxon>
        <taxon>Embryophyta</taxon>
        <taxon>Tracheophyta</taxon>
        <taxon>Spermatophyta</taxon>
        <taxon>Magnoliopsida</taxon>
        <taxon>eudicotyledons</taxon>
        <taxon>Gunneridae</taxon>
        <taxon>Pentapetalae</taxon>
        <taxon>rosids</taxon>
        <taxon>malvids</taxon>
        <taxon>Brassicales</taxon>
        <taxon>Brassicaceae</taxon>
        <taxon>Camelineae</taxon>
        <taxon>Arabidopsis</taxon>
    </lineage>
</organism>
<sequence length="96" mass="10850">MNPVTLDLLCLPVSQEFGFGILHTTVSVIHCSKVPISPRRHSSPYVRGPLRIGLILPGVFLLIYPPFQVSKKIGFLCYINTLEPKQERTRCESQTR</sequence>
<dbReference type="Proteomes" id="UP000426265">
    <property type="component" value="Unassembled WGS sequence"/>
</dbReference>
<name>A0A654ERG2_ARATH</name>